<accession>A0A417YJV1</accession>
<dbReference type="EMBL" id="QWEH01000003">
    <property type="protein sequence ID" value="RHW33548.1"/>
    <property type="molecule type" value="Genomic_DNA"/>
</dbReference>
<dbReference type="AlphaFoldDB" id="A0A417YJV1"/>
<evidence type="ECO:0000313" key="1">
    <source>
        <dbReference type="EMBL" id="RHW33548.1"/>
    </source>
</evidence>
<dbReference type="Proteomes" id="UP000285456">
    <property type="component" value="Unassembled WGS sequence"/>
</dbReference>
<comment type="caution">
    <text evidence="1">The sequence shown here is derived from an EMBL/GenBank/DDBJ whole genome shotgun (WGS) entry which is preliminary data.</text>
</comment>
<gene>
    <name evidence="1" type="ORF">D1B32_05770</name>
</gene>
<dbReference type="RefSeq" id="WP_118888886.1">
    <property type="nucleotide sequence ID" value="NZ_PHUT01000003.1"/>
</dbReference>
<proteinExistence type="predicted"/>
<sequence>MRAYIRLWGNDYLLTQVDWHGNGELSSVAFRDENNKFYVILNMHSVLTSDAETNRYSDYPIHADLEEVVFWTEKKPTVSSEQD</sequence>
<name>A0A417YJV1_9BACI</name>
<protein>
    <submittedName>
        <fullName evidence="1">Uncharacterized protein</fullName>
    </submittedName>
</protein>
<evidence type="ECO:0000313" key="2">
    <source>
        <dbReference type="Proteomes" id="UP000285456"/>
    </source>
</evidence>
<reference evidence="1 2" key="1">
    <citation type="journal article" date="2007" name="Int. J. Syst. Evol. Microbiol.">
        <title>Oceanobacillus profundus sp. nov., isolated from a deep-sea sediment core.</title>
        <authorList>
            <person name="Kim Y.G."/>
            <person name="Choi D.H."/>
            <person name="Hyun S."/>
            <person name="Cho B.C."/>
        </authorList>
    </citation>
    <scope>NUCLEOTIDE SEQUENCE [LARGE SCALE GENOMIC DNA]</scope>
    <source>
        <strain evidence="1 2">DSM 18246</strain>
    </source>
</reference>
<organism evidence="1 2">
    <name type="scientific">Oceanobacillus profundus</name>
    <dbReference type="NCBI Taxonomy" id="372463"/>
    <lineage>
        <taxon>Bacteria</taxon>
        <taxon>Bacillati</taxon>
        <taxon>Bacillota</taxon>
        <taxon>Bacilli</taxon>
        <taxon>Bacillales</taxon>
        <taxon>Bacillaceae</taxon>
        <taxon>Oceanobacillus</taxon>
    </lineage>
</organism>
<dbReference type="OrthoDB" id="10002937at2"/>
<keyword evidence="2" id="KW-1185">Reference proteome</keyword>